<comment type="caution">
    <text evidence="3">The sequence shown here is derived from an EMBL/GenBank/DDBJ whole genome shotgun (WGS) entry which is preliminary data.</text>
</comment>
<name>A0AA38FT98_TAXCH</name>
<evidence type="ECO:0000256" key="1">
    <source>
        <dbReference type="RuleBase" id="RU364032"/>
    </source>
</evidence>
<gene>
    <name evidence="3" type="ORF">KI387_037730</name>
</gene>
<dbReference type="GO" id="GO:0006409">
    <property type="term" value="P:tRNA export from nucleus"/>
    <property type="evidence" value="ECO:0007669"/>
    <property type="project" value="TreeGrafter"/>
</dbReference>
<sequence length="144" mass="16313">VLKRLIAYARSSSELLTRIVNGEANDGWESLFRTPLQCYDALIQLHIDKLAHPNQMLFNAGINQGSTQVASWSASKDFCPCFSPMIFKSGFHEARNHLLVGFDPVKYFLNDLKTYIPKVLNVWHDAFGSEVMGLTWCKEASFPE</sequence>
<comment type="subcellular location">
    <subcellularLocation>
        <location evidence="1">Nucleus</location>
        <location evidence="1">Nucleolus</location>
    </subcellularLocation>
</comment>
<dbReference type="AlphaFoldDB" id="A0AA38FT98"/>
<dbReference type="Proteomes" id="UP000824469">
    <property type="component" value="Unassembled WGS sequence"/>
</dbReference>
<dbReference type="GO" id="GO:0032545">
    <property type="term" value="C:CURI complex"/>
    <property type="evidence" value="ECO:0007669"/>
    <property type="project" value="TreeGrafter"/>
</dbReference>
<feature type="non-terminal residue" evidence="3">
    <location>
        <position position="1"/>
    </location>
</feature>
<protein>
    <recommendedName>
        <fullName evidence="2">Nrap protein domain-containing protein</fullName>
    </recommendedName>
</protein>
<dbReference type="GO" id="GO:0032040">
    <property type="term" value="C:small-subunit processome"/>
    <property type="evidence" value="ECO:0007669"/>
    <property type="project" value="TreeGrafter"/>
</dbReference>
<feature type="domain" description="Nrap protein" evidence="2">
    <location>
        <begin position="36"/>
        <end position="139"/>
    </location>
</feature>
<proteinExistence type="inferred from homology"/>
<dbReference type="GO" id="GO:0034456">
    <property type="term" value="C:UTP-C complex"/>
    <property type="evidence" value="ECO:0007669"/>
    <property type="project" value="TreeGrafter"/>
</dbReference>
<reference evidence="3 4" key="1">
    <citation type="journal article" date="2021" name="Nat. Plants">
        <title>The Taxus genome provides insights into paclitaxel biosynthesis.</title>
        <authorList>
            <person name="Xiong X."/>
            <person name="Gou J."/>
            <person name="Liao Q."/>
            <person name="Li Y."/>
            <person name="Zhou Q."/>
            <person name="Bi G."/>
            <person name="Li C."/>
            <person name="Du R."/>
            <person name="Wang X."/>
            <person name="Sun T."/>
            <person name="Guo L."/>
            <person name="Liang H."/>
            <person name="Lu P."/>
            <person name="Wu Y."/>
            <person name="Zhang Z."/>
            <person name="Ro D.K."/>
            <person name="Shang Y."/>
            <person name="Huang S."/>
            <person name="Yan J."/>
        </authorList>
    </citation>
    <scope>NUCLEOTIDE SEQUENCE [LARGE SCALE GENOMIC DNA]</scope>
    <source>
        <strain evidence="3">Ta-2019</strain>
    </source>
</reference>
<dbReference type="InterPro" id="IPR035371">
    <property type="entry name" value="Nrap_D6"/>
</dbReference>
<dbReference type="PANTHER" id="PTHR17972:SF0">
    <property type="entry name" value="NUCLEOLAR PROTEIN 6"/>
    <property type="match status" value="1"/>
</dbReference>
<comment type="similarity">
    <text evidence="1">Belongs to the NRAP family.</text>
</comment>
<dbReference type="Pfam" id="PF17407">
    <property type="entry name" value="Nrap_D6"/>
    <property type="match status" value="1"/>
</dbReference>
<dbReference type="InterPro" id="IPR005554">
    <property type="entry name" value="NOL6/Upt22"/>
</dbReference>
<dbReference type="GO" id="GO:0003723">
    <property type="term" value="F:RNA binding"/>
    <property type="evidence" value="ECO:0007669"/>
    <property type="project" value="UniProtKB-KW"/>
</dbReference>
<keyword evidence="1" id="KW-0539">Nucleus</keyword>
<dbReference type="GO" id="GO:0006364">
    <property type="term" value="P:rRNA processing"/>
    <property type="evidence" value="ECO:0007669"/>
    <property type="project" value="TreeGrafter"/>
</dbReference>
<keyword evidence="4" id="KW-1185">Reference proteome</keyword>
<feature type="non-terminal residue" evidence="3">
    <location>
        <position position="144"/>
    </location>
</feature>
<keyword evidence="1" id="KW-0694">RNA-binding</keyword>
<evidence type="ECO:0000259" key="2">
    <source>
        <dbReference type="Pfam" id="PF17407"/>
    </source>
</evidence>
<dbReference type="EMBL" id="JAHRHJ020000007">
    <property type="protein sequence ID" value="KAH9309819.1"/>
    <property type="molecule type" value="Genomic_DNA"/>
</dbReference>
<accession>A0AA38FT98</accession>
<evidence type="ECO:0000313" key="4">
    <source>
        <dbReference type="Proteomes" id="UP000824469"/>
    </source>
</evidence>
<evidence type="ECO:0000313" key="3">
    <source>
        <dbReference type="EMBL" id="KAH9309819.1"/>
    </source>
</evidence>
<dbReference type="PANTHER" id="PTHR17972">
    <property type="entry name" value="NUCLEOLAR RNA-ASSOCIATED PROTEIN"/>
    <property type="match status" value="1"/>
</dbReference>
<organism evidence="3 4">
    <name type="scientific">Taxus chinensis</name>
    <name type="common">Chinese yew</name>
    <name type="synonym">Taxus wallichiana var. chinensis</name>
    <dbReference type="NCBI Taxonomy" id="29808"/>
    <lineage>
        <taxon>Eukaryota</taxon>
        <taxon>Viridiplantae</taxon>
        <taxon>Streptophyta</taxon>
        <taxon>Embryophyta</taxon>
        <taxon>Tracheophyta</taxon>
        <taxon>Spermatophyta</taxon>
        <taxon>Pinopsida</taxon>
        <taxon>Pinidae</taxon>
        <taxon>Conifers II</taxon>
        <taxon>Cupressales</taxon>
        <taxon>Taxaceae</taxon>
        <taxon>Taxus</taxon>
    </lineage>
</organism>